<dbReference type="Gene3D" id="1.10.150.240">
    <property type="entry name" value="Putative phosphatase, domain 2"/>
    <property type="match status" value="1"/>
</dbReference>
<dbReference type="Proteomes" id="UP000245921">
    <property type="component" value="Unassembled WGS sequence"/>
</dbReference>
<dbReference type="GO" id="GO:0005829">
    <property type="term" value="C:cytosol"/>
    <property type="evidence" value="ECO:0007669"/>
    <property type="project" value="TreeGrafter"/>
</dbReference>
<dbReference type="InterPro" id="IPR023214">
    <property type="entry name" value="HAD_sf"/>
</dbReference>
<dbReference type="EMBL" id="QGGI01000005">
    <property type="protein sequence ID" value="PWJ95503.1"/>
    <property type="molecule type" value="Genomic_DNA"/>
</dbReference>
<dbReference type="RefSeq" id="WP_109604412.1">
    <property type="nucleotide sequence ID" value="NZ_JAMHJO010000003.1"/>
</dbReference>
<proteinExistence type="predicted"/>
<dbReference type="AlphaFoldDB" id="A0AA45HJ81"/>
<organism evidence="1 2">
    <name type="scientific">Oceanotoga teriensis</name>
    <dbReference type="NCBI Taxonomy" id="515440"/>
    <lineage>
        <taxon>Bacteria</taxon>
        <taxon>Thermotogati</taxon>
        <taxon>Thermotogota</taxon>
        <taxon>Thermotogae</taxon>
        <taxon>Petrotogales</taxon>
        <taxon>Petrotogaceae</taxon>
        <taxon>Oceanotoga</taxon>
    </lineage>
</organism>
<dbReference type="SFLD" id="SFLDS00003">
    <property type="entry name" value="Haloacid_Dehalogenase"/>
    <property type="match status" value="1"/>
</dbReference>
<sequence>MKFLNYIWDFGGTLFNIYPAYSKSVINILEKNGIEENFESIYKNSKISKKALLDYLNEKYQIDKSTEKNIKKAESFVPFEERQPFEFTEMILKYVVKNKGKNFIFTHRSYKSASTLLDHYHLSGYFYDIVTKDDLFERKPHPEGINHLINKHNLIEEQTITIGDRKIDIIAGKNANISTIYFNPCGKKFEIADYNIKNFKEILEIIK</sequence>
<gene>
    <name evidence="1" type="ORF">C7380_105133</name>
</gene>
<evidence type="ECO:0000313" key="1">
    <source>
        <dbReference type="EMBL" id="PWJ95503.1"/>
    </source>
</evidence>
<name>A0AA45HJ81_9BACT</name>
<keyword evidence="2" id="KW-1185">Reference proteome</keyword>
<evidence type="ECO:0000313" key="2">
    <source>
        <dbReference type="Proteomes" id="UP000245921"/>
    </source>
</evidence>
<dbReference type="PANTHER" id="PTHR43434">
    <property type="entry name" value="PHOSPHOGLYCOLATE PHOSPHATASE"/>
    <property type="match status" value="1"/>
</dbReference>
<dbReference type="SUPFAM" id="SSF56784">
    <property type="entry name" value="HAD-like"/>
    <property type="match status" value="1"/>
</dbReference>
<dbReference type="GO" id="GO:0006281">
    <property type="term" value="P:DNA repair"/>
    <property type="evidence" value="ECO:0007669"/>
    <property type="project" value="TreeGrafter"/>
</dbReference>
<accession>A0AA45HJ81</accession>
<dbReference type="InterPro" id="IPR036412">
    <property type="entry name" value="HAD-like_sf"/>
</dbReference>
<dbReference type="InterPro" id="IPR050155">
    <property type="entry name" value="HAD-like_hydrolase_sf"/>
</dbReference>
<dbReference type="SFLD" id="SFLDG01129">
    <property type="entry name" value="C1.5:_HAD__Beta-PGM__Phosphata"/>
    <property type="match status" value="1"/>
</dbReference>
<dbReference type="InterPro" id="IPR041492">
    <property type="entry name" value="HAD_2"/>
</dbReference>
<dbReference type="NCBIfam" id="TIGR01549">
    <property type="entry name" value="HAD-SF-IA-v1"/>
    <property type="match status" value="1"/>
</dbReference>
<dbReference type="InterPro" id="IPR006439">
    <property type="entry name" value="HAD-SF_hydro_IA"/>
</dbReference>
<protein>
    <submittedName>
        <fullName evidence="1">Phosphoglycolate phosphatase</fullName>
    </submittedName>
</protein>
<dbReference type="PANTHER" id="PTHR43434:SF25">
    <property type="entry name" value="PHOSPHOGLYCOLATE PHOSPHATASE"/>
    <property type="match status" value="1"/>
</dbReference>
<dbReference type="InterPro" id="IPR023198">
    <property type="entry name" value="PGP-like_dom2"/>
</dbReference>
<dbReference type="Pfam" id="PF13419">
    <property type="entry name" value="HAD_2"/>
    <property type="match status" value="1"/>
</dbReference>
<comment type="caution">
    <text evidence="1">The sequence shown here is derived from an EMBL/GenBank/DDBJ whole genome shotgun (WGS) entry which is preliminary data.</text>
</comment>
<dbReference type="Gene3D" id="3.40.50.1000">
    <property type="entry name" value="HAD superfamily/HAD-like"/>
    <property type="match status" value="1"/>
</dbReference>
<reference evidence="1 2" key="1">
    <citation type="submission" date="2018-05" db="EMBL/GenBank/DDBJ databases">
        <title>Genomic Encyclopedia of Type Strains, Phase IV (KMG-IV): sequencing the most valuable type-strain genomes for metagenomic binning, comparative biology and taxonomic classification.</title>
        <authorList>
            <person name="Goeker M."/>
        </authorList>
    </citation>
    <scope>NUCLEOTIDE SEQUENCE [LARGE SCALE GENOMIC DNA]</scope>
    <source>
        <strain evidence="1 2">DSM 24906</strain>
    </source>
</reference>
<dbReference type="GO" id="GO:0008967">
    <property type="term" value="F:phosphoglycolate phosphatase activity"/>
    <property type="evidence" value="ECO:0007669"/>
    <property type="project" value="TreeGrafter"/>
</dbReference>